<proteinExistence type="predicted"/>
<dbReference type="InterPro" id="IPR016040">
    <property type="entry name" value="NAD(P)-bd_dom"/>
</dbReference>
<dbReference type="PANTHER" id="PTHR43355:SF2">
    <property type="entry name" value="FLAVIN REDUCTASE (NADPH)"/>
    <property type="match status" value="1"/>
</dbReference>
<evidence type="ECO:0000313" key="2">
    <source>
        <dbReference type="EMBL" id="MBS2551721.1"/>
    </source>
</evidence>
<evidence type="ECO:0000313" key="3">
    <source>
        <dbReference type="Proteomes" id="UP000730482"/>
    </source>
</evidence>
<dbReference type="EMBL" id="JAAFYZ010000152">
    <property type="protein sequence ID" value="MBS2551721.1"/>
    <property type="molecule type" value="Genomic_DNA"/>
</dbReference>
<dbReference type="RefSeq" id="WP_212016618.1">
    <property type="nucleotide sequence ID" value="NZ_JAAFYZ010000152.1"/>
</dbReference>
<dbReference type="Proteomes" id="UP000730482">
    <property type="component" value="Unassembled WGS sequence"/>
</dbReference>
<organism evidence="2 3">
    <name type="scientific">Catenulispora pinistramenti</name>
    <dbReference type="NCBI Taxonomy" id="2705254"/>
    <lineage>
        <taxon>Bacteria</taxon>
        <taxon>Bacillati</taxon>
        <taxon>Actinomycetota</taxon>
        <taxon>Actinomycetes</taxon>
        <taxon>Catenulisporales</taxon>
        <taxon>Catenulisporaceae</taxon>
        <taxon>Catenulispora</taxon>
    </lineage>
</organism>
<sequence length="234" mass="24807">MANDRKNSSIIVFGAGGRAGRAIAQEALRRGHRAVGVVRDPAKYPGLDALDTGMTVVAGDLTDADSVAAVVSGVSGDVAAVVNAVTPFTAPPETFDDFDADYYVGLVENLSRAAGLRRCRVVEIGLFAMLRTGDVRLFQDEVAFPAFLRPFAVARLRGLNAWADHDADVDWLVLTPPPRLAPDAPSTGRYRLGDDVHDPAATASLSYADLAEAVLDQIDEPTVTRCQAAVYGLP</sequence>
<dbReference type="InterPro" id="IPR051606">
    <property type="entry name" value="Polyketide_Oxido-like"/>
</dbReference>
<comment type="caution">
    <text evidence="2">The sequence shown here is derived from an EMBL/GenBank/DDBJ whole genome shotgun (WGS) entry which is preliminary data.</text>
</comment>
<reference evidence="2 3" key="1">
    <citation type="submission" date="2020-02" db="EMBL/GenBank/DDBJ databases">
        <title>Acidophilic actinobacteria isolated from forest soil.</title>
        <authorList>
            <person name="Golinska P."/>
        </authorList>
    </citation>
    <scope>NUCLEOTIDE SEQUENCE [LARGE SCALE GENOMIC DNA]</scope>
    <source>
        <strain evidence="2 3">NL8</strain>
    </source>
</reference>
<dbReference type="PANTHER" id="PTHR43355">
    <property type="entry name" value="FLAVIN REDUCTASE (NADPH)"/>
    <property type="match status" value="1"/>
</dbReference>
<accession>A0ABS5L063</accession>
<dbReference type="SUPFAM" id="SSF51735">
    <property type="entry name" value="NAD(P)-binding Rossmann-fold domains"/>
    <property type="match status" value="1"/>
</dbReference>
<evidence type="ECO:0000259" key="1">
    <source>
        <dbReference type="Pfam" id="PF13460"/>
    </source>
</evidence>
<dbReference type="Pfam" id="PF13460">
    <property type="entry name" value="NAD_binding_10"/>
    <property type="match status" value="1"/>
</dbReference>
<name>A0ABS5L063_9ACTN</name>
<dbReference type="InterPro" id="IPR036291">
    <property type="entry name" value="NAD(P)-bd_dom_sf"/>
</dbReference>
<keyword evidence="3" id="KW-1185">Reference proteome</keyword>
<feature type="domain" description="NAD(P)-binding" evidence="1">
    <location>
        <begin position="14"/>
        <end position="221"/>
    </location>
</feature>
<dbReference type="Gene3D" id="3.40.50.720">
    <property type="entry name" value="NAD(P)-binding Rossmann-like Domain"/>
    <property type="match status" value="1"/>
</dbReference>
<gene>
    <name evidence="2" type="ORF">KGQ19_33125</name>
</gene>
<protein>
    <submittedName>
        <fullName evidence="2">NAD(P)H-binding protein</fullName>
    </submittedName>
</protein>